<dbReference type="EMBL" id="VTPC01090743">
    <property type="protein sequence ID" value="KAF2881400.1"/>
    <property type="molecule type" value="Genomic_DNA"/>
</dbReference>
<organism evidence="1 2">
    <name type="scientific">Ignelater luminosus</name>
    <name type="common">Cucubano</name>
    <name type="synonym">Pyrophorus luminosus</name>
    <dbReference type="NCBI Taxonomy" id="2038154"/>
    <lineage>
        <taxon>Eukaryota</taxon>
        <taxon>Metazoa</taxon>
        <taxon>Ecdysozoa</taxon>
        <taxon>Arthropoda</taxon>
        <taxon>Hexapoda</taxon>
        <taxon>Insecta</taxon>
        <taxon>Pterygota</taxon>
        <taxon>Neoptera</taxon>
        <taxon>Endopterygota</taxon>
        <taxon>Coleoptera</taxon>
        <taxon>Polyphaga</taxon>
        <taxon>Elateriformia</taxon>
        <taxon>Elateroidea</taxon>
        <taxon>Elateridae</taxon>
        <taxon>Agrypninae</taxon>
        <taxon>Pyrophorini</taxon>
        <taxon>Ignelater</taxon>
    </lineage>
</organism>
<accession>A0A8K0FWG7</accession>
<dbReference type="AlphaFoldDB" id="A0A8K0FWG7"/>
<dbReference type="InterPro" id="IPR038606">
    <property type="entry name" value="To_sf"/>
</dbReference>
<name>A0A8K0FWG7_IGNLU</name>
<protein>
    <submittedName>
        <fullName evidence="1">Uncharacterized protein</fullName>
    </submittedName>
</protein>
<dbReference type="Proteomes" id="UP000801492">
    <property type="component" value="Unassembled WGS sequence"/>
</dbReference>
<comment type="caution">
    <text evidence="1">The sequence shown here is derived from an EMBL/GenBank/DDBJ whole genome shotgun (WGS) entry which is preliminary data.</text>
</comment>
<keyword evidence="2" id="KW-1185">Reference proteome</keyword>
<proteinExistence type="predicted"/>
<dbReference type="InterPro" id="IPR010562">
    <property type="entry name" value="Haemolymph_juvenile_hormone-bd"/>
</dbReference>
<reference evidence="1" key="1">
    <citation type="submission" date="2019-08" db="EMBL/GenBank/DDBJ databases">
        <title>The genome of the North American firefly Photinus pyralis.</title>
        <authorList>
            <consortium name="Photinus pyralis genome working group"/>
            <person name="Fallon T.R."/>
            <person name="Sander Lower S.E."/>
            <person name="Weng J.-K."/>
        </authorList>
    </citation>
    <scope>NUCLEOTIDE SEQUENCE</scope>
    <source>
        <strain evidence="1">TRF0915ILg1</strain>
        <tissue evidence="1">Whole body</tissue>
    </source>
</reference>
<dbReference type="Gene3D" id="3.15.10.30">
    <property type="entry name" value="Haemolymph juvenile hormone binding protein"/>
    <property type="match status" value="1"/>
</dbReference>
<evidence type="ECO:0000313" key="2">
    <source>
        <dbReference type="Proteomes" id="UP000801492"/>
    </source>
</evidence>
<sequence length="106" mass="12285">PIDGEFEINGNLRNEMGVDYYNTTNIKVSLYIHDGSCRLDGFFSNNIYLTRTINNIFNENSKLVVNTLNPAFKELTKYGIKNLMTELTNRISYNQLFPQRSTIPIR</sequence>
<dbReference type="OrthoDB" id="7419171at2759"/>
<dbReference type="Pfam" id="PF06585">
    <property type="entry name" value="JHBP"/>
    <property type="match status" value="1"/>
</dbReference>
<evidence type="ECO:0000313" key="1">
    <source>
        <dbReference type="EMBL" id="KAF2881400.1"/>
    </source>
</evidence>
<feature type="non-terminal residue" evidence="1">
    <location>
        <position position="1"/>
    </location>
</feature>
<gene>
    <name evidence="1" type="ORF">ILUMI_24774</name>
</gene>